<reference evidence="1 2" key="1">
    <citation type="submission" date="2019-03" db="EMBL/GenBank/DDBJ databases">
        <title>Single cell metagenomics reveals metabolic interactions within the superorganism composed of flagellate Streblomastix strix and complex community of Bacteroidetes bacteria on its surface.</title>
        <authorList>
            <person name="Treitli S.C."/>
            <person name="Kolisko M."/>
            <person name="Husnik F."/>
            <person name="Keeling P."/>
            <person name="Hampl V."/>
        </authorList>
    </citation>
    <scope>NUCLEOTIDE SEQUENCE [LARGE SCALE GENOMIC DNA]</scope>
    <source>
        <strain evidence="1">ST1C</strain>
    </source>
</reference>
<feature type="non-terminal residue" evidence="1">
    <location>
        <position position="76"/>
    </location>
</feature>
<dbReference type="EMBL" id="SNRW01016435">
    <property type="protein sequence ID" value="KAA6369375.1"/>
    <property type="molecule type" value="Genomic_DNA"/>
</dbReference>
<evidence type="ECO:0000313" key="2">
    <source>
        <dbReference type="Proteomes" id="UP000324800"/>
    </source>
</evidence>
<protein>
    <submittedName>
        <fullName evidence="1">Uncharacterized protein</fullName>
    </submittedName>
</protein>
<accession>A0A5J4UIH6</accession>
<sequence length="76" mass="8696">MLPKRSFIHCKDSTYFTLTMKSKNYLLVAKVISTIAPPMADIHIGEELRSVRHSGGIRFQHFSYKQESEAVINGNR</sequence>
<proteinExistence type="predicted"/>
<comment type="caution">
    <text evidence="1">The sequence shown here is derived from an EMBL/GenBank/DDBJ whole genome shotgun (WGS) entry which is preliminary data.</text>
</comment>
<organism evidence="1 2">
    <name type="scientific">Streblomastix strix</name>
    <dbReference type="NCBI Taxonomy" id="222440"/>
    <lineage>
        <taxon>Eukaryota</taxon>
        <taxon>Metamonada</taxon>
        <taxon>Preaxostyla</taxon>
        <taxon>Oxymonadida</taxon>
        <taxon>Streblomastigidae</taxon>
        <taxon>Streblomastix</taxon>
    </lineage>
</organism>
<dbReference type="AlphaFoldDB" id="A0A5J4UIH6"/>
<evidence type="ECO:0000313" key="1">
    <source>
        <dbReference type="EMBL" id="KAA6369375.1"/>
    </source>
</evidence>
<gene>
    <name evidence="1" type="ORF">EZS28_035098</name>
</gene>
<name>A0A5J4UIH6_9EUKA</name>
<dbReference type="Proteomes" id="UP000324800">
    <property type="component" value="Unassembled WGS sequence"/>
</dbReference>